<keyword evidence="3" id="KW-1185">Reference proteome</keyword>
<evidence type="ECO:0000313" key="2">
    <source>
        <dbReference type="EMBL" id="GAA2042079.1"/>
    </source>
</evidence>
<accession>A0ABP5GCZ7</accession>
<organism evidence="2 3">
    <name type="scientific">Streptomyces cheonanensis</name>
    <dbReference type="NCBI Taxonomy" id="312720"/>
    <lineage>
        <taxon>Bacteria</taxon>
        <taxon>Bacillati</taxon>
        <taxon>Actinomycetota</taxon>
        <taxon>Actinomycetes</taxon>
        <taxon>Kitasatosporales</taxon>
        <taxon>Streptomycetaceae</taxon>
        <taxon>Streptomyces</taxon>
    </lineage>
</organism>
<proteinExistence type="predicted"/>
<dbReference type="EMBL" id="BAAANQ010000001">
    <property type="protein sequence ID" value="GAA2042079.1"/>
    <property type="molecule type" value="Genomic_DNA"/>
</dbReference>
<comment type="caution">
    <text evidence="2">The sequence shown here is derived from an EMBL/GenBank/DDBJ whole genome shotgun (WGS) entry which is preliminary data.</text>
</comment>
<gene>
    <name evidence="2" type="ORF">GCM10009757_05120</name>
</gene>
<reference evidence="3" key="1">
    <citation type="journal article" date="2019" name="Int. J. Syst. Evol. Microbiol.">
        <title>The Global Catalogue of Microorganisms (GCM) 10K type strain sequencing project: providing services to taxonomists for standard genome sequencing and annotation.</title>
        <authorList>
            <consortium name="The Broad Institute Genomics Platform"/>
            <consortium name="The Broad Institute Genome Sequencing Center for Infectious Disease"/>
            <person name="Wu L."/>
            <person name="Ma J."/>
        </authorList>
    </citation>
    <scope>NUCLEOTIDE SEQUENCE [LARGE SCALE GENOMIC DNA]</scope>
    <source>
        <strain evidence="3">JCM 14549</strain>
    </source>
</reference>
<dbReference type="RefSeq" id="WP_346069441.1">
    <property type="nucleotide sequence ID" value="NZ_BAAANQ010000001.1"/>
</dbReference>
<protein>
    <submittedName>
        <fullName evidence="2">Uncharacterized protein</fullName>
    </submittedName>
</protein>
<feature type="compositionally biased region" description="Pro residues" evidence="1">
    <location>
        <begin position="366"/>
        <end position="381"/>
    </location>
</feature>
<feature type="compositionally biased region" description="Gly residues" evidence="1">
    <location>
        <begin position="346"/>
        <end position="358"/>
    </location>
</feature>
<evidence type="ECO:0000256" key="1">
    <source>
        <dbReference type="SAM" id="MobiDB-lite"/>
    </source>
</evidence>
<name>A0ABP5GCZ7_9ACTN</name>
<feature type="region of interest" description="Disordered" evidence="1">
    <location>
        <begin position="328"/>
        <end position="396"/>
    </location>
</feature>
<sequence length="396" mass="40805">MLSIAADGSYAARLVRAPGTAGDAWYAERWTLDGPEPYAVPLPAGQPEEPDSPVQPLADGRVLIARYADGRYHLALLYPSGPETGELPLGALESPVPLRLLPPAPDGARVYALVPDDAAGETAVWLVCGGAFGPELVTRVPGHCAGGAWLDAGGRLLALDRTDPATGHTRTVTVDVEAGGPPSELLRITEHSNDRLLMADTDSGLLLVVSDAPGEDRLGWGVLGSRLPVRFPEALHPDGVMIKPFAVQPGQMLTPEACAVALWLSAPEVGAGWVAVWRAQQREVQPIAAPEGWLAGVGRWTAGGELLLPYATEELPWGLARVAVPVPEPQPLRPAPEAALPVDGADAGGAGGGEGGPAGPVTGPGAMPPPAPPPAPSPPAVTKPVPLHHSPLARTD</sequence>
<dbReference type="Proteomes" id="UP001403094">
    <property type="component" value="Unassembled WGS sequence"/>
</dbReference>
<evidence type="ECO:0000313" key="3">
    <source>
        <dbReference type="Proteomes" id="UP001403094"/>
    </source>
</evidence>